<evidence type="ECO:0000313" key="9">
    <source>
        <dbReference type="WBParaSite" id="ASIM_0001559401-mRNA-1"/>
    </source>
</evidence>
<evidence type="ECO:0000313" key="7">
    <source>
        <dbReference type="EMBL" id="VDK53923.1"/>
    </source>
</evidence>
<evidence type="ECO:0000313" key="8">
    <source>
        <dbReference type="Proteomes" id="UP000267096"/>
    </source>
</evidence>
<evidence type="ECO:0000256" key="6">
    <source>
        <dbReference type="ARBA" id="ARBA00023180"/>
    </source>
</evidence>
<dbReference type="OrthoDB" id="2130629at2759"/>
<evidence type="ECO:0000256" key="4">
    <source>
        <dbReference type="ARBA" id="ARBA00022801"/>
    </source>
</evidence>
<evidence type="ECO:0000256" key="3">
    <source>
        <dbReference type="ARBA" id="ARBA00022729"/>
    </source>
</evidence>
<dbReference type="InterPro" id="IPR008758">
    <property type="entry name" value="Peptidase_S28"/>
</dbReference>
<keyword evidence="8" id="KW-1185">Reference proteome</keyword>
<dbReference type="InterPro" id="IPR042269">
    <property type="entry name" value="Ser_carbopepase_S28_SKS"/>
</dbReference>
<evidence type="ECO:0000256" key="1">
    <source>
        <dbReference type="ARBA" id="ARBA00011079"/>
    </source>
</evidence>
<dbReference type="GO" id="GO:0070008">
    <property type="term" value="F:serine-type exopeptidase activity"/>
    <property type="evidence" value="ECO:0007669"/>
    <property type="project" value="InterPro"/>
</dbReference>
<dbReference type="AlphaFoldDB" id="A0A0M3K3Q3"/>
<protein>
    <submittedName>
        <fullName evidence="9">Putative serine protease pcp-1 (inferred by orthology to a C. elegans protein)</fullName>
    </submittedName>
</protein>
<keyword evidence="3" id="KW-0732">Signal</keyword>
<keyword evidence="5" id="KW-0720">Serine protease</keyword>
<dbReference type="Gene3D" id="1.20.120.980">
    <property type="entry name" value="Serine carboxypeptidase S28, SKS domain"/>
    <property type="match status" value="1"/>
</dbReference>
<evidence type="ECO:0000256" key="5">
    <source>
        <dbReference type="ARBA" id="ARBA00022825"/>
    </source>
</evidence>
<name>A0A0M3K3Q3_ANISI</name>
<reference evidence="9" key="1">
    <citation type="submission" date="2017-02" db="UniProtKB">
        <authorList>
            <consortium name="WormBaseParasite"/>
        </authorList>
    </citation>
    <scope>IDENTIFICATION</scope>
</reference>
<dbReference type="Gene3D" id="3.40.50.1820">
    <property type="entry name" value="alpha/beta hydrolase"/>
    <property type="match status" value="1"/>
</dbReference>
<dbReference type="Pfam" id="PF05577">
    <property type="entry name" value="Peptidase_S28"/>
    <property type="match status" value="1"/>
</dbReference>
<keyword evidence="4" id="KW-0378">Hydrolase</keyword>
<evidence type="ECO:0000256" key="2">
    <source>
        <dbReference type="ARBA" id="ARBA00022670"/>
    </source>
</evidence>
<organism evidence="9">
    <name type="scientific">Anisakis simplex</name>
    <name type="common">Herring worm</name>
    <dbReference type="NCBI Taxonomy" id="6269"/>
    <lineage>
        <taxon>Eukaryota</taxon>
        <taxon>Metazoa</taxon>
        <taxon>Ecdysozoa</taxon>
        <taxon>Nematoda</taxon>
        <taxon>Chromadorea</taxon>
        <taxon>Rhabditida</taxon>
        <taxon>Spirurina</taxon>
        <taxon>Ascaridomorpha</taxon>
        <taxon>Ascaridoidea</taxon>
        <taxon>Anisakidae</taxon>
        <taxon>Anisakis</taxon>
        <taxon>Anisakis simplex complex</taxon>
    </lineage>
</organism>
<dbReference type="WBParaSite" id="ASIM_0001559401-mRNA-1">
    <property type="protein sequence ID" value="ASIM_0001559401-mRNA-1"/>
    <property type="gene ID" value="ASIM_0001559401"/>
</dbReference>
<dbReference type="SUPFAM" id="SSF53474">
    <property type="entry name" value="alpha/beta-Hydrolases"/>
    <property type="match status" value="1"/>
</dbReference>
<dbReference type="EMBL" id="UYRR01032048">
    <property type="protein sequence ID" value="VDK53923.1"/>
    <property type="molecule type" value="Genomic_DNA"/>
</dbReference>
<dbReference type="GO" id="GO:0006508">
    <property type="term" value="P:proteolysis"/>
    <property type="evidence" value="ECO:0007669"/>
    <property type="project" value="UniProtKB-KW"/>
</dbReference>
<dbReference type="FunFam" id="1.20.120.980:FF:000007">
    <property type="entry name" value="Predicted protein"/>
    <property type="match status" value="1"/>
</dbReference>
<keyword evidence="2" id="KW-0645">Protease</keyword>
<proteinExistence type="inferred from homology"/>
<sequence length="417" mass="46594">MFDLAPLFNASILFAEHRYYGVSQPFGNESYSNVKKLGFLASTQALADYARFLPYYKANVLNDTEAPVIAFGGSYGGMLAAWFRIKYPHIIDGAWAASAPVLYFKGGNVDPGAFDKVVTKDFVDAGCDRTVIEKGWTAIRKLAKTKKGREILNNVFHVDEKSLLQNESNAEDLIYFIREAFEYFAMVDYPYPTSFLQPLPGWPVQAACNLVKEQYPKPPTEDEDLVNYLYIISNLYYNSTGSETTNCVISKVCGDPATNGLGSDALGWPWQSCTELVMEICAEGGKNDFFWDECKEAGGVLKMVKRFCLKTFEDIGYTEKFLFENDAPIEYGLEFAAASNIVFTNGNLDPWSVGGVFEDTPGVKEAAKNGVYTFFITNGAHHLDIRQPNTCDPESVKNARFQVKIHCLLKLCFAKFL</sequence>
<reference evidence="7 8" key="2">
    <citation type="submission" date="2018-11" db="EMBL/GenBank/DDBJ databases">
        <authorList>
            <consortium name="Pathogen Informatics"/>
        </authorList>
    </citation>
    <scope>NUCLEOTIDE SEQUENCE [LARGE SCALE GENOMIC DNA]</scope>
</reference>
<gene>
    <name evidence="7" type="ORF">ASIM_LOCUS15001</name>
</gene>
<comment type="similarity">
    <text evidence="1">Belongs to the peptidase S28 family.</text>
</comment>
<dbReference type="PANTHER" id="PTHR11010:SF104">
    <property type="entry name" value="SERINE PROTEASE PCP-1-RELATED"/>
    <property type="match status" value="1"/>
</dbReference>
<dbReference type="GO" id="GO:0008239">
    <property type="term" value="F:dipeptidyl-peptidase activity"/>
    <property type="evidence" value="ECO:0007669"/>
    <property type="project" value="TreeGrafter"/>
</dbReference>
<keyword evidence="6" id="KW-0325">Glycoprotein</keyword>
<dbReference type="PANTHER" id="PTHR11010">
    <property type="entry name" value="PROTEASE S28 PRO-X CARBOXYPEPTIDASE-RELATED"/>
    <property type="match status" value="1"/>
</dbReference>
<dbReference type="Proteomes" id="UP000267096">
    <property type="component" value="Unassembled WGS sequence"/>
</dbReference>
<dbReference type="InterPro" id="IPR029058">
    <property type="entry name" value="AB_hydrolase_fold"/>
</dbReference>
<accession>A0A0M3K3Q3</accession>